<accession>A0ABY6IZD4</accession>
<gene>
    <name evidence="1" type="ORF">MKQ68_15505</name>
</gene>
<protein>
    <submittedName>
        <fullName evidence="1">Uncharacterized protein</fullName>
    </submittedName>
</protein>
<sequence length="128" mass="14958">MIHISECKAGDSVLVNFEGQLTEGTILEVNHDDKQVCVLTFGQQEFWYPVDEIFPITLNEAQLVRLKFHEEDPENGSQVYVRGPFKVELHPQDRLALVYRDERREIQGPITVHQLQNHYEDMTKVHLE</sequence>
<name>A0ABY6IZD4_9BACT</name>
<dbReference type="Proteomes" id="UP001162741">
    <property type="component" value="Chromosome"/>
</dbReference>
<reference evidence="1" key="1">
    <citation type="submission" date="2022-10" db="EMBL/GenBank/DDBJ databases">
        <title>Chitinophaga sp. nov., isolated from soil.</title>
        <authorList>
            <person name="Jeon C.O."/>
        </authorList>
    </citation>
    <scope>NUCLEOTIDE SEQUENCE</scope>
    <source>
        <strain evidence="1">R8</strain>
    </source>
</reference>
<dbReference type="RefSeq" id="WP_244839728.1">
    <property type="nucleotide sequence ID" value="NZ_CP107006.1"/>
</dbReference>
<evidence type="ECO:0000313" key="1">
    <source>
        <dbReference type="EMBL" id="UYQ91496.1"/>
    </source>
</evidence>
<evidence type="ECO:0000313" key="2">
    <source>
        <dbReference type="Proteomes" id="UP001162741"/>
    </source>
</evidence>
<keyword evidence="2" id="KW-1185">Reference proteome</keyword>
<dbReference type="EMBL" id="CP107006">
    <property type="protein sequence ID" value="UYQ91496.1"/>
    <property type="molecule type" value="Genomic_DNA"/>
</dbReference>
<organism evidence="1 2">
    <name type="scientific">Chitinophaga horti</name>
    <dbReference type="NCBI Taxonomy" id="2920382"/>
    <lineage>
        <taxon>Bacteria</taxon>
        <taxon>Pseudomonadati</taxon>
        <taxon>Bacteroidota</taxon>
        <taxon>Chitinophagia</taxon>
        <taxon>Chitinophagales</taxon>
        <taxon>Chitinophagaceae</taxon>
        <taxon>Chitinophaga</taxon>
    </lineage>
</organism>
<proteinExistence type="predicted"/>